<gene>
    <name evidence="3" type="ORF">ASTO00021_LOCUS1388</name>
</gene>
<sequence>MVSGEPRDYIEPGTLSPLMVLFQALWLMVLISITAMSWYIYKVTMRFVSKAKTTKQQSKSKVSSILYSPGGVSKTASSTQGVSSESPTDFASHSAKMEDCI</sequence>
<feature type="compositionally biased region" description="Polar residues" evidence="1">
    <location>
        <begin position="74"/>
        <end position="91"/>
    </location>
</feature>
<organism evidence="3">
    <name type="scientific">Aplanochytrium stocchinoi</name>
    <dbReference type="NCBI Taxonomy" id="215587"/>
    <lineage>
        <taxon>Eukaryota</taxon>
        <taxon>Sar</taxon>
        <taxon>Stramenopiles</taxon>
        <taxon>Bigyra</taxon>
        <taxon>Labyrinthulomycetes</taxon>
        <taxon>Thraustochytrida</taxon>
        <taxon>Thraustochytriidae</taxon>
        <taxon>Aplanochytrium</taxon>
    </lineage>
</organism>
<keyword evidence="2" id="KW-0812">Transmembrane</keyword>
<feature type="region of interest" description="Disordered" evidence="1">
    <location>
        <begin position="53"/>
        <end position="101"/>
    </location>
</feature>
<evidence type="ECO:0000313" key="3">
    <source>
        <dbReference type="EMBL" id="CAE0431036.1"/>
    </source>
</evidence>
<keyword evidence="2" id="KW-1133">Transmembrane helix</keyword>
<evidence type="ECO:0000256" key="1">
    <source>
        <dbReference type="SAM" id="MobiDB-lite"/>
    </source>
</evidence>
<name>A0A7S3LI40_9STRA</name>
<protein>
    <submittedName>
        <fullName evidence="3">Uncharacterized protein</fullName>
    </submittedName>
</protein>
<accession>A0A7S3LI40</accession>
<proteinExistence type="predicted"/>
<evidence type="ECO:0000256" key="2">
    <source>
        <dbReference type="SAM" id="Phobius"/>
    </source>
</evidence>
<feature type="compositionally biased region" description="Low complexity" evidence="1">
    <location>
        <begin position="53"/>
        <end position="64"/>
    </location>
</feature>
<dbReference type="EMBL" id="HBIN01002150">
    <property type="protein sequence ID" value="CAE0431036.1"/>
    <property type="molecule type" value="Transcribed_RNA"/>
</dbReference>
<keyword evidence="2" id="KW-0472">Membrane</keyword>
<dbReference type="AlphaFoldDB" id="A0A7S3LI40"/>
<reference evidence="3" key="1">
    <citation type="submission" date="2021-01" db="EMBL/GenBank/DDBJ databases">
        <authorList>
            <person name="Corre E."/>
            <person name="Pelletier E."/>
            <person name="Niang G."/>
            <person name="Scheremetjew M."/>
            <person name="Finn R."/>
            <person name="Kale V."/>
            <person name="Holt S."/>
            <person name="Cochrane G."/>
            <person name="Meng A."/>
            <person name="Brown T."/>
            <person name="Cohen L."/>
        </authorList>
    </citation>
    <scope>NUCLEOTIDE SEQUENCE</scope>
    <source>
        <strain evidence="3">GSBS06</strain>
    </source>
</reference>
<feature type="transmembrane region" description="Helical" evidence="2">
    <location>
        <begin position="20"/>
        <end position="41"/>
    </location>
</feature>